<dbReference type="EMBL" id="JBHUIW010000073">
    <property type="protein sequence ID" value="MFD2185150.1"/>
    <property type="molecule type" value="Genomic_DNA"/>
</dbReference>
<name>A0ABW5AS90_9BRAD</name>
<feature type="compositionally biased region" description="Gly residues" evidence="1">
    <location>
        <begin position="103"/>
        <end position="112"/>
    </location>
</feature>
<comment type="caution">
    <text evidence="2">The sequence shown here is derived from an EMBL/GenBank/DDBJ whole genome shotgun (WGS) entry which is preliminary data.</text>
</comment>
<gene>
    <name evidence="2" type="ORF">ACFSOX_23630</name>
</gene>
<proteinExistence type="predicted"/>
<keyword evidence="3" id="KW-1185">Reference proteome</keyword>
<feature type="non-terminal residue" evidence="2">
    <location>
        <position position="1"/>
    </location>
</feature>
<protein>
    <submittedName>
        <fullName evidence="2">Uncharacterized protein</fullName>
    </submittedName>
</protein>
<sequence length="112" mass="12886">TARRRLAIEAAHPHRVVRGRHDLRHRLGFGRVLFEVGELQLELLDDGTALRRLTESLVPQLGDQELHLLDQQRPRMHFRFGREPRRALGEQHRLQGRDVVREGGIGGVHTAD</sequence>
<reference evidence="3" key="1">
    <citation type="journal article" date="2019" name="Int. J. Syst. Evol. Microbiol.">
        <title>The Global Catalogue of Microorganisms (GCM) 10K type strain sequencing project: providing services to taxonomists for standard genome sequencing and annotation.</title>
        <authorList>
            <consortium name="The Broad Institute Genomics Platform"/>
            <consortium name="The Broad Institute Genome Sequencing Center for Infectious Disease"/>
            <person name="Wu L."/>
            <person name="Ma J."/>
        </authorList>
    </citation>
    <scope>NUCLEOTIDE SEQUENCE [LARGE SCALE GENOMIC DNA]</scope>
    <source>
        <strain evidence="3">CGMCC 1.6774</strain>
    </source>
</reference>
<dbReference type="RefSeq" id="WP_378480265.1">
    <property type="nucleotide sequence ID" value="NZ_JBHUIW010000073.1"/>
</dbReference>
<feature type="compositionally biased region" description="Basic and acidic residues" evidence="1">
    <location>
        <begin position="83"/>
        <end position="101"/>
    </location>
</feature>
<feature type="region of interest" description="Disordered" evidence="1">
    <location>
        <begin position="83"/>
        <end position="112"/>
    </location>
</feature>
<evidence type="ECO:0000313" key="2">
    <source>
        <dbReference type="EMBL" id="MFD2185150.1"/>
    </source>
</evidence>
<organism evidence="2 3">
    <name type="scientific">Rhodoplanes azumiensis</name>
    <dbReference type="NCBI Taxonomy" id="1897628"/>
    <lineage>
        <taxon>Bacteria</taxon>
        <taxon>Pseudomonadati</taxon>
        <taxon>Pseudomonadota</taxon>
        <taxon>Alphaproteobacteria</taxon>
        <taxon>Hyphomicrobiales</taxon>
        <taxon>Nitrobacteraceae</taxon>
        <taxon>Rhodoplanes</taxon>
    </lineage>
</organism>
<accession>A0ABW5AS90</accession>
<dbReference type="Proteomes" id="UP001597314">
    <property type="component" value="Unassembled WGS sequence"/>
</dbReference>
<evidence type="ECO:0000313" key="3">
    <source>
        <dbReference type="Proteomes" id="UP001597314"/>
    </source>
</evidence>
<evidence type="ECO:0000256" key="1">
    <source>
        <dbReference type="SAM" id="MobiDB-lite"/>
    </source>
</evidence>